<keyword evidence="2" id="KW-1185">Reference proteome</keyword>
<dbReference type="EMBL" id="JASCZI010183806">
    <property type="protein sequence ID" value="MED6189723.1"/>
    <property type="molecule type" value="Genomic_DNA"/>
</dbReference>
<name>A0ABU6WZ95_9FABA</name>
<sequence>MKLNCDSSFIPNLNSVGFACVIRDSIGNWVTGSAETMLETSVFRCELLLFDGVFFLLGTMVIERNWTVNVQLIQRFTNLVADIKAKEVAIQRLPHAEWLQAWNSILPSLARDSYHPS</sequence>
<accession>A0ABU6WZ95</accession>
<dbReference type="PROSITE" id="PS51257">
    <property type="entry name" value="PROKAR_LIPOPROTEIN"/>
    <property type="match status" value="1"/>
</dbReference>
<reference evidence="1 2" key="1">
    <citation type="journal article" date="2023" name="Plants (Basel)">
        <title>Bridging the Gap: Combining Genomics and Transcriptomics Approaches to Understand Stylosanthes scabra, an Orphan Legume from the Brazilian Caatinga.</title>
        <authorList>
            <person name="Ferreira-Neto J.R.C."/>
            <person name="da Silva M.D."/>
            <person name="Binneck E."/>
            <person name="de Melo N.F."/>
            <person name="da Silva R.H."/>
            <person name="de Melo A.L.T.M."/>
            <person name="Pandolfi V."/>
            <person name="Bustamante F.O."/>
            <person name="Brasileiro-Vidal A.C."/>
            <person name="Benko-Iseppon A.M."/>
        </authorList>
    </citation>
    <scope>NUCLEOTIDE SEQUENCE [LARGE SCALE GENOMIC DNA]</scope>
    <source>
        <tissue evidence="1">Leaves</tissue>
    </source>
</reference>
<proteinExistence type="predicted"/>
<evidence type="ECO:0000313" key="1">
    <source>
        <dbReference type="EMBL" id="MED6189723.1"/>
    </source>
</evidence>
<comment type="caution">
    <text evidence="1">The sequence shown here is derived from an EMBL/GenBank/DDBJ whole genome shotgun (WGS) entry which is preliminary data.</text>
</comment>
<organism evidence="1 2">
    <name type="scientific">Stylosanthes scabra</name>
    <dbReference type="NCBI Taxonomy" id="79078"/>
    <lineage>
        <taxon>Eukaryota</taxon>
        <taxon>Viridiplantae</taxon>
        <taxon>Streptophyta</taxon>
        <taxon>Embryophyta</taxon>
        <taxon>Tracheophyta</taxon>
        <taxon>Spermatophyta</taxon>
        <taxon>Magnoliopsida</taxon>
        <taxon>eudicotyledons</taxon>
        <taxon>Gunneridae</taxon>
        <taxon>Pentapetalae</taxon>
        <taxon>rosids</taxon>
        <taxon>fabids</taxon>
        <taxon>Fabales</taxon>
        <taxon>Fabaceae</taxon>
        <taxon>Papilionoideae</taxon>
        <taxon>50 kb inversion clade</taxon>
        <taxon>dalbergioids sensu lato</taxon>
        <taxon>Dalbergieae</taxon>
        <taxon>Pterocarpus clade</taxon>
        <taxon>Stylosanthes</taxon>
    </lineage>
</organism>
<protein>
    <recommendedName>
        <fullName evidence="3">RNase H type-1 domain-containing protein</fullName>
    </recommendedName>
</protein>
<evidence type="ECO:0008006" key="3">
    <source>
        <dbReference type="Google" id="ProtNLM"/>
    </source>
</evidence>
<evidence type="ECO:0000313" key="2">
    <source>
        <dbReference type="Proteomes" id="UP001341840"/>
    </source>
</evidence>
<gene>
    <name evidence="1" type="ORF">PIB30_098765</name>
</gene>
<dbReference type="Proteomes" id="UP001341840">
    <property type="component" value="Unassembled WGS sequence"/>
</dbReference>